<evidence type="ECO:0000313" key="2">
    <source>
        <dbReference type="EMBL" id="MCC2222509.1"/>
    </source>
</evidence>
<dbReference type="RefSeq" id="WP_308732200.1">
    <property type="nucleotide sequence ID" value="NZ_JAJEQN010000038.1"/>
</dbReference>
<feature type="transmembrane region" description="Helical" evidence="1">
    <location>
        <begin position="6"/>
        <end position="23"/>
    </location>
</feature>
<dbReference type="EMBL" id="JAJEQN010000038">
    <property type="protein sequence ID" value="MCC2222509.1"/>
    <property type="molecule type" value="Genomic_DNA"/>
</dbReference>
<dbReference type="Proteomes" id="UP001198200">
    <property type="component" value="Unassembled WGS sequence"/>
</dbReference>
<evidence type="ECO:0000313" key="3">
    <source>
        <dbReference type="Proteomes" id="UP001198200"/>
    </source>
</evidence>
<reference evidence="2 3" key="1">
    <citation type="submission" date="2021-10" db="EMBL/GenBank/DDBJ databases">
        <title>Anaerobic single-cell dispensing facilitates the cultivation of human gut bacteria.</title>
        <authorList>
            <person name="Afrizal A."/>
        </authorList>
    </citation>
    <scope>NUCLEOTIDE SEQUENCE [LARGE SCALE GENOMIC DNA]</scope>
    <source>
        <strain evidence="2 3">CLA-AA-H224</strain>
    </source>
</reference>
<keyword evidence="3" id="KW-1185">Reference proteome</keyword>
<sequence>MTQARWIFIILCFLLPAATDLLFHNVSVCWLIGCTVIAMIWNFFCGCEILDLVFCLFPGMIVWLLACFSKGIGMGDVLCIFLLGAGCGVEIGLEILFVGSILCLCAQLMQRVFITHVYQKEIPFVPWLLVSICINCLIYTAFISK</sequence>
<gene>
    <name evidence="2" type="ORF">LKD48_12860</name>
</gene>
<keyword evidence="1" id="KW-1133">Transmembrane helix</keyword>
<dbReference type="AlphaFoldDB" id="A0AAE3E5U2"/>
<name>A0AAE3E5U2_9FIRM</name>
<dbReference type="PROSITE" id="PS51257">
    <property type="entry name" value="PROKAR_LIPOPROTEIN"/>
    <property type="match status" value="1"/>
</dbReference>
<keyword evidence="1" id="KW-0812">Transmembrane</keyword>
<feature type="transmembrane region" description="Helical" evidence="1">
    <location>
        <begin position="30"/>
        <end position="54"/>
    </location>
</feature>
<evidence type="ECO:0000256" key="1">
    <source>
        <dbReference type="SAM" id="Phobius"/>
    </source>
</evidence>
<feature type="transmembrane region" description="Helical" evidence="1">
    <location>
        <begin position="60"/>
        <end position="83"/>
    </location>
</feature>
<keyword evidence="1" id="KW-0472">Membrane</keyword>
<accession>A0AAE3E5U2</accession>
<feature type="transmembrane region" description="Helical" evidence="1">
    <location>
        <begin position="124"/>
        <end position="143"/>
    </location>
</feature>
<organism evidence="2 3">
    <name type="scientific">Anthropogastromicrobium aceti</name>
    <dbReference type="NCBI Taxonomy" id="2981768"/>
    <lineage>
        <taxon>Bacteria</taxon>
        <taxon>Bacillati</taxon>
        <taxon>Bacillota</taxon>
        <taxon>Clostridia</taxon>
        <taxon>Lachnospirales</taxon>
        <taxon>Lachnospiraceae</taxon>
        <taxon>Anthropogastromicrobium</taxon>
    </lineage>
</organism>
<comment type="caution">
    <text evidence="2">The sequence shown here is derived from an EMBL/GenBank/DDBJ whole genome shotgun (WGS) entry which is preliminary data.</text>
</comment>
<proteinExistence type="predicted"/>
<protein>
    <submittedName>
        <fullName evidence="2">Uncharacterized protein</fullName>
    </submittedName>
</protein>